<name>A0A1F6EFN3_9BACT</name>
<dbReference type="PROSITE" id="PS51354">
    <property type="entry name" value="GLUTAREDOXIN_2"/>
    <property type="match status" value="1"/>
</dbReference>
<dbReference type="EMBL" id="MFLY01000050">
    <property type="protein sequence ID" value="OGG72453.1"/>
    <property type="molecule type" value="Genomic_DNA"/>
</dbReference>
<proteinExistence type="predicted"/>
<dbReference type="PANTHER" id="PTHR45288:SF1">
    <property type="entry name" value="THIOREDOXIN FAMILY PROTEIN"/>
    <property type="match status" value="1"/>
</dbReference>
<sequence>MDYKLILYVKTDCPYCEKVRARAGELNITLEERNIAQMEYLDELMERGGKRQVPFLLDEERGVSMYESDDIIQYLEGRTSK</sequence>
<dbReference type="Proteomes" id="UP000177306">
    <property type="component" value="Unassembled WGS sequence"/>
</dbReference>
<reference evidence="2 3" key="1">
    <citation type="journal article" date="2016" name="Nat. Commun.">
        <title>Thousands of microbial genomes shed light on interconnected biogeochemical processes in an aquifer system.</title>
        <authorList>
            <person name="Anantharaman K."/>
            <person name="Brown C.T."/>
            <person name="Hug L.A."/>
            <person name="Sharon I."/>
            <person name="Castelle C.J."/>
            <person name="Probst A.J."/>
            <person name="Thomas B.C."/>
            <person name="Singh A."/>
            <person name="Wilkins M.J."/>
            <person name="Karaoz U."/>
            <person name="Brodie E.L."/>
            <person name="Williams K.H."/>
            <person name="Hubbard S.S."/>
            <person name="Banfield J.F."/>
        </authorList>
    </citation>
    <scope>NUCLEOTIDE SEQUENCE [LARGE SCALE GENOMIC DNA]</scope>
</reference>
<dbReference type="Pfam" id="PF13417">
    <property type="entry name" value="GST_N_3"/>
    <property type="match status" value="1"/>
</dbReference>
<feature type="domain" description="GST N-terminal" evidence="1">
    <location>
        <begin position="3"/>
        <end position="81"/>
    </location>
</feature>
<dbReference type="PANTHER" id="PTHR45288">
    <property type="entry name" value="THIOREDOXIN FAMILY PROTEIN"/>
    <property type="match status" value="1"/>
</dbReference>
<dbReference type="SUPFAM" id="SSF52833">
    <property type="entry name" value="Thioredoxin-like"/>
    <property type="match status" value="1"/>
</dbReference>
<gene>
    <name evidence="2" type="ORF">A3A38_02100</name>
</gene>
<evidence type="ECO:0000313" key="2">
    <source>
        <dbReference type="EMBL" id="OGG72453.1"/>
    </source>
</evidence>
<evidence type="ECO:0000313" key="3">
    <source>
        <dbReference type="Proteomes" id="UP000177306"/>
    </source>
</evidence>
<dbReference type="Gene3D" id="3.40.30.10">
    <property type="entry name" value="Glutaredoxin"/>
    <property type="match status" value="1"/>
</dbReference>
<dbReference type="AlphaFoldDB" id="A0A1F6EFN3"/>
<dbReference type="InterPro" id="IPR036249">
    <property type="entry name" value="Thioredoxin-like_sf"/>
</dbReference>
<protein>
    <recommendedName>
        <fullName evidence="1">GST N-terminal domain-containing protein</fullName>
    </recommendedName>
</protein>
<accession>A0A1F6EFN3</accession>
<dbReference type="PROSITE" id="PS50404">
    <property type="entry name" value="GST_NTER"/>
    <property type="match status" value="1"/>
</dbReference>
<dbReference type="InterPro" id="IPR004045">
    <property type="entry name" value="Glutathione_S-Trfase_N"/>
</dbReference>
<comment type="caution">
    <text evidence="2">The sequence shown here is derived from an EMBL/GenBank/DDBJ whole genome shotgun (WGS) entry which is preliminary data.</text>
</comment>
<evidence type="ECO:0000259" key="1">
    <source>
        <dbReference type="PROSITE" id="PS50404"/>
    </source>
</evidence>
<organism evidence="2 3">
    <name type="scientific">Candidatus Kaiserbacteria bacterium RIFCSPLOWO2_01_FULL_53_17</name>
    <dbReference type="NCBI Taxonomy" id="1798511"/>
    <lineage>
        <taxon>Bacteria</taxon>
        <taxon>Candidatus Kaiseribacteriota</taxon>
    </lineage>
</organism>